<dbReference type="AlphaFoldDB" id="B6K7S7"/>
<evidence type="ECO:0000256" key="2">
    <source>
        <dbReference type="ARBA" id="ARBA00007117"/>
    </source>
</evidence>
<evidence type="ECO:0000256" key="3">
    <source>
        <dbReference type="ARBA" id="ARBA00022853"/>
    </source>
</evidence>
<organism evidence="9 11">
    <name type="scientific">Schizosaccharomyces japonicus (strain yFS275 / FY16936)</name>
    <name type="common">Fission yeast</name>
    <dbReference type="NCBI Taxonomy" id="402676"/>
    <lineage>
        <taxon>Eukaryota</taxon>
        <taxon>Fungi</taxon>
        <taxon>Dikarya</taxon>
        <taxon>Ascomycota</taxon>
        <taxon>Taphrinomycotina</taxon>
        <taxon>Schizosaccharomycetes</taxon>
        <taxon>Schizosaccharomycetales</taxon>
        <taxon>Schizosaccharomycetaceae</taxon>
        <taxon>Schizosaccharomyces</taxon>
    </lineage>
</organism>
<feature type="compositionally biased region" description="Basic and acidic residues" evidence="8">
    <location>
        <begin position="1"/>
        <end position="11"/>
    </location>
</feature>
<dbReference type="STRING" id="402676.B6K7S7"/>
<dbReference type="PANTHER" id="PTHR13581:SF5">
    <property type="entry name" value="MRG_MORF4L-BINDING PROTEIN"/>
    <property type="match status" value="1"/>
</dbReference>
<dbReference type="HOGENOM" id="CLU_080546_1_0_1"/>
<feature type="compositionally biased region" description="Basic residues" evidence="8">
    <location>
        <begin position="157"/>
        <end position="168"/>
    </location>
</feature>
<dbReference type="GO" id="GO:0043189">
    <property type="term" value="C:H4/H2A histone acetyltransferase complex"/>
    <property type="evidence" value="ECO:0007669"/>
    <property type="project" value="InterPro"/>
</dbReference>
<protein>
    <submittedName>
        <fullName evidence="9">Histone acetyltransferase complex subunit Eaf7</fullName>
    </submittedName>
</protein>
<keyword evidence="3" id="KW-0156">Chromatin regulator</keyword>
<dbReference type="GO" id="GO:0006325">
    <property type="term" value="P:chromatin organization"/>
    <property type="evidence" value="ECO:0007669"/>
    <property type="project" value="UniProtKB-KW"/>
</dbReference>
<dbReference type="GO" id="GO:0005634">
    <property type="term" value="C:nucleus"/>
    <property type="evidence" value="ECO:0007669"/>
    <property type="project" value="UniProtKB-SubCell"/>
</dbReference>
<dbReference type="JaponicusDB" id="SJAG_04793">
    <property type="gene designation" value="eaf7"/>
</dbReference>
<dbReference type="eggNOG" id="KOG4051">
    <property type="taxonomic scope" value="Eukaryota"/>
</dbReference>
<evidence type="ECO:0000256" key="4">
    <source>
        <dbReference type="ARBA" id="ARBA00023015"/>
    </source>
</evidence>
<evidence type="ECO:0000313" key="9">
    <source>
        <dbReference type="EMBL" id="EEB09581.1"/>
    </source>
</evidence>
<evidence type="ECO:0000313" key="11">
    <source>
        <dbReference type="Proteomes" id="UP000001744"/>
    </source>
</evidence>
<dbReference type="GO" id="GO:0016740">
    <property type="term" value="F:transferase activity"/>
    <property type="evidence" value="ECO:0007669"/>
    <property type="project" value="UniProtKB-KW"/>
</dbReference>
<evidence type="ECO:0000256" key="1">
    <source>
        <dbReference type="ARBA" id="ARBA00004123"/>
    </source>
</evidence>
<evidence type="ECO:0000256" key="5">
    <source>
        <dbReference type="ARBA" id="ARBA00023163"/>
    </source>
</evidence>
<keyword evidence="5" id="KW-0804">Transcription</keyword>
<sequence length="168" mass="19415">MAETEEKKDETPETGLSHSSTTSAWTVEEETALLRAICMGLRPVGVHRHFHMLNILRQLNAKSQHKRVQDVWSKLESLYNLKGFEEIELSAEENSMFAPKPDATEKLREFRLPYRFLHKERKKGPASGGDEKKPAEEKQPPRKQPARKKPKTQPTRRSSRRSGLRTRT</sequence>
<feature type="region of interest" description="Disordered" evidence="8">
    <location>
        <begin position="1"/>
        <end position="23"/>
    </location>
</feature>
<keyword evidence="4" id="KW-0805">Transcription regulation</keyword>
<dbReference type="OrthoDB" id="5417683at2759"/>
<dbReference type="VEuPathDB" id="FungiDB:SJAG_04793"/>
<dbReference type="PANTHER" id="PTHR13581">
    <property type="entry name" value="MRG-BINDING PROTEIN"/>
    <property type="match status" value="1"/>
</dbReference>
<feature type="region of interest" description="Disordered" evidence="8">
    <location>
        <begin position="117"/>
        <end position="168"/>
    </location>
</feature>
<dbReference type="GeneID" id="7049379"/>
<dbReference type="InterPro" id="IPR012423">
    <property type="entry name" value="Eaf7/MRGBP"/>
</dbReference>
<dbReference type="GO" id="GO:0006355">
    <property type="term" value="P:regulation of DNA-templated transcription"/>
    <property type="evidence" value="ECO:0007669"/>
    <property type="project" value="InterPro"/>
</dbReference>
<evidence type="ECO:0000313" key="10">
    <source>
        <dbReference type="JaponicusDB" id="SJAG_04793"/>
    </source>
</evidence>
<dbReference type="Pfam" id="PF07904">
    <property type="entry name" value="Eaf7"/>
    <property type="match status" value="1"/>
</dbReference>
<keyword evidence="6" id="KW-0539">Nucleus</keyword>
<dbReference type="EMBL" id="KE651168">
    <property type="protein sequence ID" value="EEB09581.1"/>
    <property type="molecule type" value="Genomic_DNA"/>
</dbReference>
<accession>B6K7S7</accession>
<feature type="compositionally biased region" description="Basic and acidic residues" evidence="8">
    <location>
        <begin position="129"/>
        <end position="140"/>
    </location>
</feature>
<comment type="subcellular location">
    <subcellularLocation>
        <location evidence="1">Nucleus</location>
    </subcellularLocation>
</comment>
<dbReference type="Proteomes" id="UP000001744">
    <property type="component" value="Unassembled WGS sequence"/>
</dbReference>
<evidence type="ECO:0000256" key="7">
    <source>
        <dbReference type="ARBA" id="ARBA00025178"/>
    </source>
</evidence>
<gene>
    <name evidence="10" type="primary">eaf7</name>
    <name evidence="9" type="ORF">SJAG_04793</name>
</gene>
<name>B6K7S7_SCHJY</name>
<evidence type="ECO:0000256" key="8">
    <source>
        <dbReference type="SAM" id="MobiDB-lite"/>
    </source>
</evidence>
<comment type="function">
    <text evidence="7">Component of the NuA4 histone acetyltransferase complex which is involved in transcriptional activation of selected genes principally by acetylation of nucleosomal histone H4 and H2A. The NuA4 complex is also involved in DNA repair.</text>
</comment>
<keyword evidence="11" id="KW-1185">Reference proteome</keyword>
<proteinExistence type="inferred from homology"/>
<comment type="similarity">
    <text evidence="2">Belongs to the EAF7 family.</text>
</comment>
<dbReference type="RefSeq" id="XP_002175874.1">
    <property type="nucleotide sequence ID" value="XM_002175838.2"/>
</dbReference>
<reference evidence="9 11" key="1">
    <citation type="journal article" date="2011" name="Science">
        <title>Comparative functional genomics of the fission yeasts.</title>
        <authorList>
            <person name="Rhind N."/>
            <person name="Chen Z."/>
            <person name="Yassour M."/>
            <person name="Thompson D.A."/>
            <person name="Haas B.J."/>
            <person name="Habib N."/>
            <person name="Wapinski I."/>
            <person name="Roy S."/>
            <person name="Lin M.F."/>
            <person name="Heiman D.I."/>
            <person name="Young S.K."/>
            <person name="Furuya K."/>
            <person name="Guo Y."/>
            <person name="Pidoux A."/>
            <person name="Chen H.M."/>
            <person name="Robbertse B."/>
            <person name="Goldberg J.M."/>
            <person name="Aoki K."/>
            <person name="Bayne E.H."/>
            <person name="Berlin A.M."/>
            <person name="Desjardins C.A."/>
            <person name="Dobbs E."/>
            <person name="Dukaj L."/>
            <person name="Fan L."/>
            <person name="FitzGerald M.G."/>
            <person name="French C."/>
            <person name="Gujja S."/>
            <person name="Hansen K."/>
            <person name="Keifenheim D."/>
            <person name="Levin J.Z."/>
            <person name="Mosher R.A."/>
            <person name="Mueller C.A."/>
            <person name="Pfiffner J."/>
            <person name="Priest M."/>
            <person name="Russ C."/>
            <person name="Smialowska A."/>
            <person name="Swoboda P."/>
            <person name="Sykes S.M."/>
            <person name="Vaughn M."/>
            <person name="Vengrova S."/>
            <person name="Yoder R."/>
            <person name="Zeng Q."/>
            <person name="Allshire R."/>
            <person name="Baulcombe D."/>
            <person name="Birren B.W."/>
            <person name="Brown W."/>
            <person name="Ekwall K."/>
            <person name="Kellis M."/>
            <person name="Leatherwood J."/>
            <person name="Levin H."/>
            <person name="Margalit H."/>
            <person name="Martienssen R."/>
            <person name="Nieduszynski C.A."/>
            <person name="Spatafora J.W."/>
            <person name="Friedman N."/>
            <person name="Dalgaard J.Z."/>
            <person name="Baumann P."/>
            <person name="Niki H."/>
            <person name="Regev A."/>
            <person name="Nusbaum C."/>
        </authorList>
    </citation>
    <scope>NUCLEOTIDE SEQUENCE [LARGE SCALE GENOMIC DNA]</scope>
    <source>
        <strain evidence="11">yFS275 / FY16936</strain>
    </source>
</reference>
<evidence type="ECO:0000256" key="6">
    <source>
        <dbReference type="ARBA" id="ARBA00023242"/>
    </source>
</evidence>